<evidence type="ECO:0000256" key="1">
    <source>
        <dbReference type="SAM" id="Phobius"/>
    </source>
</evidence>
<feature type="transmembrane region" description="Helical" evidence="1">
    <location>
        <begin position="67"/>
        <end position="85"/>
    </location>
</feature>
<comment type="caution">
    <text evidence="3">The sequence shown here is derived from an EMBL/GenBank/DDBJ whole genome shotgun (WGS) entry which is preliminary data.</text>
</comment>
<reference evidence="4" key="1">
    <citation type="journal article" date="2019" name="Int. J. Syst. Evol. Microbiol.">
        <title>The Global Catalogue of Microorganisms (GCM) 10K type strain sequencing project: providing services to taxonomists for standard genome sequencing and annotation.</title>
        <authorList>
            <consortium name="The Broad Institute Genomics Platform"/>
            <consortium name="The Broad Institute Genome Sequencing Center for Infectious Disease"/>
            <person name="Wu L."/>
            <person name="Ma J."/>
        </authorList>
    </citation>
    <scope>NUCLEOTIDE SEQUENCE [LARGE SCALE GENOMIC DNA]</scope>
    <source>
        <strain evidence="4">CCUG 55585</strain>
    </source>
</reference>
<organism evidence="3 4">
    <name type="scientific">Lysobacter brunescens</name>
    <dbReference type="NCBI Taxonomy" id="262323"/>
    <lineage>
        <taxon>Bacteria</taxon>
        <taxon>Pseudomonadati</taxon>
        <taxon>Pseudomonadota</taxon>
        <taxon>Gammaproteobacteria</taxon>
        <taxon>Lysobacterales</taxon>
        <taxon>Lysobacteraceae</taxon>
        <taxon>Lysobacter</taxon>
    </lineage>
</organism>
<keyword evidence="1" id="KW-0472">Membrane</keyword>
<evidence type="ECO:0000313" key="3">
    <source>
        <dbReference type="EMBL" id="MFD0727676.1"/>
    </source>
</evidence>
<feature type="transmembrane region" description="Helical" evidence="1">
    <location>
        <begin position="21"/>
        <end position="39"/>
    </location>
</feature>
<dbReference type="EMBL" id="JBHTIF010000007">
    <property type="protein sequence ID" value="MFD0727676.1"/>
    <property type="molecule type" value="Genomic_DNA"/>
</dbReference>
<protein>
    <submittedName>
        <fullName evidence="3">Endonuclease/exonuclease/phosphatase family protein</fullName>
    </submittedName>
</protein>
<name>A0ABW2YGV7_9GAMM</name>
<dbReference type="SUPFAM" id="SSF56219">
    <property type="entry name" value="DNase I-like"/>
    <property type="match status" value="1"/>
</dbReference>
<keyword evidence="4" id="KW-1185">Reference proteome</keyword>
<proteinExistence type="predicted"/>
<keyword evidence="1" id="KW-0812">Transmembrane</keyword>
<accession>A0ABW2YGV7</accession>
<dbReference type="GO" id="GO:0004519">
    <property type="term" value="F:endonuclease activity"/>
    <property type="evidence" value="ECO:0007669"/>
    <property type="project" value="UniProtKB-KW"/>
</dbReference>
<dbReference type="InterPro" id="IPR005135">
    <property type="entry name" value="Endo/exonuclease/phosphatase"/>
</dbReference>
<feature type="transmembrane region" description="Helical" evidence="1">
    <location>
        <begin position="92"/>
        <end position="110"/>
    </location>
</feature>
<sequence length="333" mass="36698">MIVQPTASGDRRRQRLRRLRLARLLALGCVAVLALPLLFRVLPETGDSTESTAVSALLWLLDLAAHWQWLFAILLVVLCAVIGLAAHRDRRWWALIPLAALPLWTASPVLPDASDKATPELTVVVANVHAGNRDPRPLLDWLATAPADVVVLLELSPAYADALARAAPDYPHRELLPDDSPFGIGLLSRRPLAGFETHASADDIPFLLAMLDTPQGQTRLIAVHPMPPLQPHWRHERDLLLEVAARDSRELPTLVVGDLNATPWSTALLSPRTRDLRRSTGFAPTWRPFGGRVFGLPIDHVLASPHWQRVHAERGPDIGSDHLPIRVALRGSQ</sequence>
<evidence type="ECO:0000313" key="4">
    <source>
        <dbReference type="Proteomes" id="UP001597110"/>
    </source>
</evidence>
<keyword evidence="3" id="KW-0255">Endonuclease</keyword>
<keyword evidence="3" id="KW-0540">Nuclease</keyword>
<dbReference type="InterPro" id="IPR036691">
    <property type="entry name" value="Endo/exonu/phosph_ase_sf"/>
</dbReference>
<dbReference type="Proteomes" id="UP001597110">
    <property type="component" value="Unassembled WGS sequence"/>
</dbReference>
<dbReference type="Pfam" id="PF03372">
    <property type="entry name" value="Exo_endo_phos"/>
    <property type="match status" value="1"/>
</dbReference>
<dbReference type="Gene3D" id="3.60.10.10">
    <property type="entry name" value="Endonuclease/exonuclease/phosphatase"/>
    <property type="match status" value="1"/>
</dbReference>
<evidence type="ECO:0000259" key="2">
    <source>
        <dbReference type="Pfam" id="PF03372"/>
    </source>
</evidence>
<feature type="domain" description="Endonuclease/exonuclease/phosphatase" evidence="2">
    <location>
        <begin position="126"/>
        <end position="322"/>
    </location>
</feature>
<gene>
    <name evidence="3" type="ORF">ACFQ0E_18950</name>
</gene>
<keyword evidence="1" id="KW-1133">Transmembrane helix</keyword>
<keyword evidence="3" id="KW-0378">Hydrolase</keyword>
<dbReference type="RefSeq" id="WP_386826549.1">
    <property type="nucleotide sequence ID" value="NZ_JBHTIF010000007.1"/>
</dbReference>